<dbReference type="InterPro" id="IPR006292">
    <property type="entry name" value="RNase_D"/>
</dbReference>
<dbReference type="GO" id="GO:0033890">
    <property type="term" value="F:ribonuclease D activity"/>
    <property type="evidence" value="ECO:0007669"/>
    <property type="project" value="UniProtKB-UniRule"/>
</dbReference>
<comment type="function">
    <text evidence="6">Exonuclease involved in the 3' processing of various precursor tRNAs. Initiates hydrolysis at the 3'-terminus of an RNA molecule and releases 5'-mononucleotides.</text>
</comment>
<dbReference type="GO" id="GO:0008408">
    <property type="term" value="F:3'-5' exonuclease activity"/>
    <property type="evidence" value="ECO:0007669"/>
    <property type="project" value="InterPro"/>
</dbReference>
<comment type="similarity">
    <text evidence="6">Belongs to the RNase D family.</text>
</comment>
<dbReference type="SMART" id="SM00474">
    <property type="entry name" value="35EXOc"/>
    <property type="match status" value="1"/>
</dbReference>
<dbReference type="AlphaFoldDB" id="A0A1Y6BRR9"/>
<dbReference type="NCBIfam" id="TIGR01388">
    <property type="entry name" value="rnd"/>
    <property type="match status" value="1"/>
</dbReference>
<dbReference type="InterPro" id="IPR051086">
    <property type="entry name" value="RNase_D-like"/>
</dbReference>
<dbReference type="Gene3D" id="3.30.420.10">
    <property type="entry name" value="Ribonuclease H-like superfamily/Ribonuclease H"/>
    <property type="match status" value="1"/>
</dbReference>
<dbReference type="STRING" id="560819.SAMN05428998_107158"/>
<evidence type="ECO:0000256" key="6">
    <source>
        <dbReference type="HAMAP-Rule" id="MF_01899"/>
    </source>
</evidence>
<evidence type="ECO:0000256" key="1">
    <source>
        <dbReference type="ARBA" id="ARBA00022490"/>
    </source>
</evidence>
<dbReference type="InterPro" id="IPR002562">
    <property type="entry name" value="3'-5'_exonuclease_dom"/>
</dbReference>
<sequence length="386" mass="43025">MTPITDSTALAALCDRLAKADFVTVDTEFVRDTTYWPKLCLVQLAGPEDAAIVDPLAEGLDLAPLVRLLNEEPVIKVFHAARQDLEIFFHMTGQVPAPVFDTQVAAMVCGFGDQVSYEKLAGALAGARIDKGARYADWVRRPLTERQLDYALSDVTYLRKAYEKLVRKLEKNRRADWLNEEMAVLTDPQTYDLHPERAWLRLKTRSRDRRYLVVLKALATWREEEAQRRDLPRNRVLRDEQLYDIAQRAPKGTNELAHTRGLNEDFARGRLGKGILAAIEAALAQPQDLWPSLPKEEALPDAPGPIADLLKMLLKVKCDSEGVAPKLVANSLDIERLASGEDNGSPLLHGWRYEVFGRDAEALMAGRLAIAARDGKAVALPLDGAD</sequence>
<dbReference type="GO" id="GO:0005737">
    <property type="term" value="C:cytoplasm"/>
    <property type="evidence" value="ECO:0007669"/>
    <property type="project" value="UniProtKB-SubCell"/>
</dbReference>
<reference evidence="8 9" key="1">
    <citation type="submission" date="2017-04" db="EMBL/GenBank/DDBJ databases">
        <authorList>
            <person name="Afonso C.L."/>
            <person name="Miller P.J."/>
            <person name="Scott M.A."/>
            <person name="Spackman E."/>
            <person name="Goraichik I."/>
            <person name="Dimitrov K.M."/>
            <person name="Suarez D.L."/>
            <person name="Swayne D.E."/>
        </authorList>
    </citation>
    <scope>NUCLEOTIDE SEQUENCE [LARGE SCALE GENOMIC DNA]</scope>
    <source>
        <strain evidence="8 9">USBA 355</strain>
    </source>
</reference>
<feature type="domain" description="HRDC" evidence="7">
    <location>
        <begin position="208"/>
        <end position="289"/>
    </location>
</feature>
<keyword evidence="9" id="KW-1185">Reference proteome</keyword>
<dbReference type="HAMAP" id="MF_01899">
    <property type="entry name" value="RNase_D"/>
    <property type="match status" value="1"/>
</dbReference>
<dbReference type="RefSeq" id="WP_085122853.1">
    <property type="nucleotide sequence ID" value="NZ_FWZX01000007.1"/>
</dbReference>
<dbReference type="PROSITE" id="PS50967">
    <property type="entry name" value="HRDC"/>
    <property type="match status" value="1"/>
</dbReference>
<keyword evidence="4 6" id="KW-0378">Hydrolase</keyword>
<keyword evidence="1 6" id="KW-0963">Cytoplasm</keyword>
<dbReference type="PANTHER" id="PTHR47649:SF1">
    <property type="entry name" value="RIBONUCLEASE D"/>
    <property type="match status" value="1"/>
</dbReference>
<evidence type="ECO:0000256" key="2">
    <source>
        <dbReference type="ARBA" id="ARBA00022694"/>
    </source>
</evidence>
<comment type="catalytic activity">
    <reaction evidence="6">
        <text>Exonucleolytic cleavage that removes extra residues from the 3'-terminus of tRNA to produce 5'-mononucleotides.</text>
        <dbReference type="EC" id="3.1.13.5"/>
    </reaction>
</comment>
<keyword evidence="5 6" id="KW-0269">Exonuclease</keyword>
<evidence type="ECO:0000313" key="9">
    <source>
        <dbReference type="Proteomes" id="UP000192917"/>
    </source>
</evidence>
<name>A0A1Y6BRR9_9PROT</name>
<organism evidence="8 9">
    <name type="scientific">Tistlia consotensis USBA 355</name>
    <dbReference type="NCBI Taxonomy" id="560819"/>
    <lineage>
        <taxon>Bacteria</taxon>
        <taxon>Pseudomonadati</taxon>
        <taxon>Pseudomonadota</taxon>
        <taxon>Alphaproteobacteria</taxon>
        <taxon>Rhodospirillales</taxon>
        <taxon>Rhodovibrionaceae</taxon>
        <taxon>Tistlia</taxon>
    </lineage>
</organism>
<dbReference type="PANTHER" id="PTHR47649">
    <property type="entry name" value="RIBONUCLEASE D"/>
    <property type="match status" value="1"/>
</dbReference>
<dbReference type="InterPro" id="IPR012337">
    <property type="entry name" value="RNaseH-like_sf"/>
</dbReference>
<dbReference type="EMBL" id="FWZX01000007">
    <property type="protein sequence ID" value="SMF22115.1"/>
    <property type="molecule type" value="Genomic_DNA"/>
</dbReference>
<dbReference type="EC" id="3.1.13.5" evidence="6"/>
<dbReference type="GO" id="GO:0000166">
    <property type="term" value="F:nucleotide binding"/>
    <property type="evidence" value="ECO:0007669"/>
    <property type="project" value="InterPro"/>
</dbReference>
<proteinExistence type="inferred from homology"/>
<dbReference type="Pfam" id="PF01612">
    <property type="entry name" value="DNA_pol_A_exo1"/>
    <property type="match status" value="1"/>
</dbReference>
<protein>
    <recommendedName>
        <fullName evidence="6">Ribonuclease D</fullName>
        <shortName evidence="6">RNase D</shortName>
        <ecNumber evidence="6">3.1.13.5</ecNumber>
    </recommendedName>
</protein>
<comment type="subcellular location">
    <subcellularLocation>
        <location evidence="6">Cytoplasm</location>
    </subcellularLocation>
</comment>
<dbReference type="SUPFAM" id="SSF47819">
    <property type="entry name" value="HRDC-like"/>
    <property type="match status" value="2"/>
</dbReference>
<dbReference type="SUPFAM" id="SSF53098">
    <property type="entry name" value="Ribonuclease H-like"/>
    <property type="match status" value="1"/>
</dbReference>
<dbReference type="GO" id="GO:0003676">
    <property type="term" value="F:nucleic acid binding"/>
    <property type="evidence" value="ECO:0007669"/>
    <property type="project" value="InterPro"/>
</dbReference>
<gene>
    <name evidence="6" type="primary">rnd</name>
    <name evidence="8" type="ORF">SAMN05428998_107158</name>
</gene>
<dbReference type="Gene3D" id="1.10.150.80">
    <property type="entry name" value="HRDC domain"/>
    <property type="match status" value="1"/>
</dbReference>
<accession>A0A1Y6BRR9</accession>
<dbReference type="InterPro" id="IPR002121">
    <property type="entry name" value="HRDC_dom"/>
</dbReference>
<dbReference type="InterPro" id="IPR010997">
    <property type="entry name" value="HRDC-like_sf"/>
</dbReference>
<dbReference type="GO" id="GO:0042780">
    <property type="term" value="P:tRNA 3'-end processing"/>
    <property type="evidence" value="ECO:0007669"/>
    <property type="project" value="UniProtKB-UniRule"/>
</dbReference>
<keyword evidence="2 6" id="KW-0819">tRNA processing</keyword>
<evidence type="ECO:0000313" key="8">
    <source>
        <dbReference type="EMBL" id="SMF22115.1"/>
    </source>
</evidence>
<evidence type="ECO:0000256" key="5">
    <source>
        <dbReference type="ARBA" id="ARBA00022839"/>
    </source>
</evidence>
<dbReference type="Pfam" id="PF00570">
    <property type="entry name" value="HRDC"/>
    <property type="match status" value="1"/>
</dbReference>
<evidence type="ECO:0000259" key="7">
    <source>
        <dbReference type="PROSITE" id="PS50967"/>
    </source>
</evidence>
<dbReference type="SMART" id="SM00341">
    <property type="entry name" value="HRDC"/>
    <property type="match status" value="1"/>
</dbReference>
<evidence type="ECO:0000256" key="4">
    <source>
        <dbReference type="ARBA" id="ARBA00022801"/>
    </source>
</evidence>
<dbReference type="Proteomes" id="UP000192917">
    <property type="component" value="Unassembled WGS sequence"/>
</dbReference>
<evidence type="ECO:0000256" key="3">
    <source>
        <dbReference type="ARBA" id="ARBA00022722"/>
    </source>
</evidence>
<dbReference type="CDD" id="cd06142">
    <property type="entry name" value="RNaseD_exo"/>
    <property type="match status" value="1"/>
</dbReference>
<comment type="cofactor">
    <cofactor evidence="6">
        <name>a divalent metal cation</name>
        <dbReference type="ChEBI" id="CHEBI:60240"/>
    </cofactor>
</comment>
<keyword evidence="3 6" id="KW-0540">Nuclease</keyword>
<dbReference type="InterPro" id="IPR036397">
    <property type="entry name" value="RNaseH_sf"/>
</dbReference>
<dbReference type="InterPro" id="IPR044876">
    <property type="entry name" value="HRDC_dom_sf"/>
</dbReference>